<accession>A0A1T4VTS7</accession>
<dbReference type="InterPro" id="IPR020056">
    <property type="entry name" value="Rbsml_bL25/Gln-tRNA_synth_N"/>
</dbReference>
<comment type="similarity">
    <text evidence="5">Belongs to the bacterial ribosomal protein bL25 family. CTC subfamily.</text>
</comment>
<dbReference type="PANTHER" id="PTHR33284">
    <property type="entry name" value="RIBOSOMAL PROTEIN L25/GLN-TRNA SYNTHETASE, ANTI-CODON-BINDING DOMAIN-CONTAINING PROTEIN"/>
    <property type="match status" value="1"/>
</dbReference>
<keyword evidence="3 5" id="KW-0689">Ribosomal protein</keyword>
<dbReference type="GO" id="GO:0006412">
    <property type="term" value="P:translation"/>
    <property type="evidence" value="ECO:0007669"/>
    <property type="project" value="UniProtKB-UniRule"/>
</dbReference>
<reference evidence="8 9" key="1">
    <citation type="submission" date="2017-02" db="EMBL/GenBank/DDBJ databases">
        <authorList>
            <person name="Peterson S.W."/>
        </authorList>
    </citation>
    <scope>NUCLEOTIDE SEQUENCE [LARGE SCALE GENOMIC DNA]</scope>
    <source>
        <strain evidence="8 9">DSM 18034</strain>
    </source>
</reference>
<dbReference type="InterPro" id="IPR001021">
    <property type="entry name" value="Ribosomal_bL25_long"/>
</dbReference>
<dbReference type="InterPro" id="IPR020930">
    <property type="entry name" value="Ribosomal_uL5_bac-type"/>
</dbReference>
<name>A0A1T4VTS7_9BACT</name>
<dbReference type="SUPFAM" id="SSF50715">
    <property type="entry name" value="Ribosomal protein L25-like"/>
    <property type="match status" value="1"/>
</dbReference>
<feature type="domain" description="Large ribosomal subunit protein bL25 beta" evidence="7">
    <location>
        <begin position="102"/>
        <end position="182"/>
    </location>
</feature>
<dbReference type="InterPro" id="IPR037121">
    <property type="entry name" value="Ribosomal_bL25_C"/>
</dbReference>
<keyword evidence="2 5" id="KW-0694">RNA-binding</keyword>
<comment type="subunit">
    <text evidence="5">Part of the 50S ribosomal subunit; part of the 5S rRNA/L5/L18/L25 subcomplex. Contacts the 5S rRNA. Binds to the 5S rRNA independently of L5 and L18.</text>
</comment>
<dbReference type="InterPro" id="IPR029751">
    <property type="entry name" value="Ribosomal_L25_dom"/>
</dbReference>
<evidence type="ECO:0000256" key="4">
    <source>
        <dbReference type="ARBA" id="ARBA00023274"/>
    </source>
</evidence>
<organism evidence="8 9">
    <name type="scientific">Desulfobaculum bizertense DSM 18034</name>
    <dbReference type="NCBI Taxonomy" id="1121442"/>
    <lineage>
        <taxon>Bacteria</taxon>
        <taxon>Pseudomonadati</taxon>
        <taxon>Thermodesulfobacteriota</taxon>
        <taxon>Desulfovibrionia</taxon>
        <taxon>Desulfovibrionales</taxon>
        <taxon>Desulfovibrionaceae</taxon>
        <taxon>Desulfobaculum</taxon>
    </lineage>
</organism>
<protein>
    <recommendedName>
        <fullName evidence="5">Large ribosomal subunit protein bL25</fullName>
    </recommendedName>
    <alternativeName>
        <fullName evidence="5">General stress protein CTC</fullName>
    </alternativeName>
</protein>
<dbReference type="CDD" id="cd00495">
    <property type="entry name" value="Ribosomal_L25_TL5_CTC"/>
    <property type="match status" value="1"/>
</dbReference>
<evidence type="ECO:0000256" key="1">
    <source>
        <dbReference type="ARBA" id="ARBA00022730"/>
    </source>
</evidence>
<evidence type="ECO:0000313" key="9">
    <source>
        <dbReference type="Proteomes" id="UP000189733"/>
    </source>
</evidence>
<gene>
    <name evidence="5" type="primary">rplY</name>
    <name evidence="5" type="synonym">ctc</name>
    <name evidence="8" type="ORF">SAMN02745702_00993</name>
</gene>
<dbReference type="InterPro" id="IPR020057">
    <property type="entry name" value="Ribosomal_bL25_b-dom"/>
</dbReference>
<dbReference type="Pfam" id="PF01386">
    <property type="entry name" value="Ribosomal_L25p"/>
    <property type="match status" value="1"/>
</dbReference>
<dbReference type="EMBL" id="FUYA01000002">
    <property type="protein sequence ID" value="SKA68414.1"/>
    <property type="molecule type" value="Genomic_DNA"/>
</dbReference>
<evidence type="ECO:0000256" key="5">
    <source>
        <dbReference type="HAMAP-Rule" id="MF_01334"/>
    </source>
</evidence>
<dbReference type="GO" id="GO:0003735">
    <property type="term" value="F:structural constituent of ribosome"/>
    <property type="evidence" value="ECO:0007669"/>
    <property type="project" value="InterPro"/>
</dbReference>
<evidence type="ECO:0000256" key="2">
    <source>
        <dbReference type="ARBA" id="ARBA00022884"/>
    </source>
</evidence>
<dbReference type="HAMAP" id="MF_01334">
    <property type="entry name" value="Ribosomal_bL25_CTC"/>
    <property type="match status" value="1"/>
</dbReference>
<evidence type="ECO:0000256" key="3">
    <source>
        <dbReference type="ARBA" id="ARBA00022980"/>
    </source>
</evidence>
<evidence type="ECO:0000259" key="7">
    <source>
        <dbReference type="Pfam" id="PF14693"/>
    </source>
</evidence>
<dbReference type="Gene3D" id="2.170.120.20">
    <property type="entry name" value="Ribosomal protein L25, beta domain"/>
    <property type="match status" value="1"/>
</dbReference>
<dbReference type="AlphaFoldDB" id="A0A1T4VTS7"/>
<dbReference type="RefSeq" id="WP_078684289.1">
    <property type="nucleotide sequence ID" value="NZ_FUYA01000002.1"/>
</dbReference>
<evidence type="ECO:0000313" key="8">
    <source>
        <dbReference type="EMBL" id="SKA68414.1"/>
    </source>
</evidence>
<evidence type="ECO:0000259" key="6">
    <source>
        <dbReference type="Pfam" id="PF01386"/>
    </source>
</evidence>
<sequence length="195" mass="21490">MSEQVTLKAAVREETGKGSCRTLRIEKMVPGVFYAKNENVLIKAPLMSLEKVYAAVKTSQLLSLEIEGKGTFTALIKELVRHPFKNEITHFDIMGVDMEKTVRVSVPMVTVGRAASMAMGSRLEVYRSIATIECLPGNIPASIEIDITNFKDNDTLQIEDVVVPEGVKKIYDDNFAVLRLVAKGAAIAEDEEEEA</sequence>
<dbReference type="Gene3D" id="2.40.240.10">
    <property type="entry name" value="Ribosomal Protein L25, Chain P"/>
    <property type="match status" value="1"/>
</dbReference>
<feature type="domain" description="Large ribosomal subunit protein bL25 L25" evidence="6">
    <location>
        <begin position="7"/>
        <end position="92"/>
    </location>
</feature>
<dbReference type="Pfam" id="PF14693">
    <property type="entry name" value="Ribosomal_TL5_C"/>
    <property type="match status" value="1"/>
</dbReference>
<dbReference type="PANTHER" id="PTHR33284:SF1">
    <property type="entry name" value="RIBOSOMAL PROTEIN L25_GLN-TRNA SYNTHETASE, ANTI-CODON-BINDING DOMAIN-CONTAINING PROTEIN"/>
    <property type="match status" value="1"/>
</dbReference>
<dbReference type="STRING" id="1121442.SAMN02745702_00993"/>
<keyword evidence="9" id="KW-1185">Reference proteome</keyword>
<keyword evidence="1 5" id="KW-0699">rRNA-binding</keyword>
<comment type="function">
    <text evidence="5">This is one of the proteins that binds to the 5S RNA in the ribosome where it forms part of the central protuberance.</text>
</comment>
<keyword evidence="4 5" id="KW-0687">Ribonucleoprotein</keyword>
<dbReference type="GO" id="GO:0022625">
    <property type="term" value="C:cytosolic large ribosomal subunit"/>
    <property type="evidence" value="ECO:0007669"/>
    <property type="project" value="TreeGrafter"/>
</dbReference>
<proteinExistence type="inferred from homology"/>
<dbReference type="GO" id="GO:0008097">
    <property type="term" value="F:5S rRNA binding"/>
    <property type="evidence" value="ECO:0007669"/>
    <property type="project" value="InterPro"/>
</dbReference>
<dbReference type="OrthoDB" id="9786489at2"/>
<dbReference type="InterPro" id="IPR011035">
    <property type="entry name" value="Ribosomal_bL25/Gln-tRNA_synth"/>
</dbReference>
<dbReference type="Proteomes" id="UP000189733">
    <property type="component" value="Unassembled WGS sequence"/>
</dbReference>
<dbReference type="NCBIfam" id="TIGR00731">
    <property type="entry name" value="bL25_bact_ctc"/>
    <property type="match status" value="1"/>
</dbReference>